<evidence type="ECO:0000256" key="4">
    <source>
        <dbReference type="ARBA" id="ARBA00011738"/>
    </source>
</evidence>
<dbReference type="eggNOG" id="arCOG04311">
    <property type="taxonomic scope" value="Archaea"/>
</dbReference>
<evidence type="ECO:0000256" key="1">
    <source>
        <dbReference type="ARBA" id="ARBA00001638"/>
    </source>
</evidence>
<sequence>MDDADRDGTAGVPNGTEAVLRSLALKDERRTGWQLRGVEDPESVAAHSWGVALLCLCYAPAAGIDPDRALRMAVVHDLAEAEIGDVPTRADSTAETVDPETKERRERTAIAALLEPFGDELRTLWERYERREDDVARFVKDMDLVDMCLQAVRYERERRYDPTDDPDDAFREYDHLDEFFATAEPRIRTDVGRVLFEDARRRYETARDTRASDGN</sequence>
<keyword evidence="6" id="KW-0479">Metal-binding</keyword>
<keyword evidence="7 9" id="KW-0378">Hydrolase</keyword>
<evidence type="ECO:0000313" key="10">
    <source>
        <dbReference type="Proteomes" id="UP000010878"/>
    </source>
</evidence>
<protein>
    <recommendedName>
        <fullName evidence="5">5'-deoxynucleotidase</fullName>
        <ecNumber evidence="5">3.1.3.89</ecNumber>
    </recommendedName>
</protein>
<organism evidence="9 10">
    <name type="scientific">Natronococcus occultus SP4</name>
    <dbReference type="NCBI Taxonomy" id="694430"/>
    <lineage>
        <taxon>Archaea</taxon>
        <taxon>Methanobacteriati</taxon>
        <taxon>Methanobacteriota</taxon>
        <taxon>Stenosarchaea group</taxon>
        <taxon>Halobacteria</taxon>
        <taxon>Halobacteriales</taxon>
        <taxon>Natrialbaceae</taxon>
        <taxon>Natronococcus</taxon>
    </lineage>
</organism>
<dbReference type="GeneID" id="14405633"/>
<dbReference type="GO" id="GO:0046872">
    <property type="term" value="F:metal ion binding"/>
    <property type="evidence" value="ECO:0007669"/>
    <property type="project" value="UniProtKB-KW"/>
</dbReference>
<dbReference type="OrthoDB" id="46088at2157"/>
<dbReference type="STRING" id="694430.Natoc_0605"/>
<dbReference type="GO" id="GO:0002953">
    <property type="term" value="F:5'-deoxynucleotidase activity"/>
    <property type="evidence" value="ECO:0007669"/>
    <property type="project" value="UniProtKB-EC"/>
</dbReference>
<dbReference type="InterPro" id="IPR006674">
    <property type="entry name" value="HD_domain"/>
</dbReference>
<dbReference type="EMBL" id="CP003929">
    <property type="protein sequence ID" value="AGB36465.1"/>
    <property type="molecule type" value="Genomic_DNA"/>
</dbReference>
<evidence type="ECO:0000256" key="7">
    <source>
        <dbReference type="ARBA" id="ARBA00022801"/>
    </source>
</evidence>
<dbReference type="InterPro" id="IPR003607">
    <property type="entry name" value="HD/PDEase_dom"/>
</dbReference>
<dbReference type="KEGG" id="nou:Natoc_0605"/>
<dbReference type="Proteomes" id="UP000010878">
    <property type="component" value="Chromosome"/>
</dbReference>
<evidence type="ECO:0000256" key="3">
    <source>
        <dbReference type="ARBA" id="ARBA00001941"/>
    </source>
</evidence>
<evidence type="ECO:0000259" key="8">
    <source>
        <dbReference type="SMART" id="SM00471"/>
    </source>
</evidence>
<feature type="domain" description="HD/PDEase" evidence="8">
    <location>
        <begin position="40"/>
        <end position="157"/>
    </location>
</feature>
<dbReference type="FunFam" id="1.10.3210.10:FF:000035">
    <property type="entry name" value="HD family hydrolase"/>
    <property type="match status" value="1"/>
</dbReference>
<reference evidence="9 10" key="1">
    <citation type="submission" date="2012-11" db="EMBL/GenBank/DDBJ databases">
        <title>FINISHED of Natronococcus occultus SP4, DSM 3396.</title>
        <authorList>
            <consortium name="DOE Joint Genome Institute"/>
            <person name="Eisen J."/>
            <person name="Huntemann M."/>
            <person name="Wei C.-L."/>
            <person name="Han J."/>
            <person name="Detter J.C."/>
            <person name="Han C."/>
            <person name="Tapia R."/>
            <person name="Chen A."/>
            <person name="Kyrpides N."/>
            <person name="Mavromatis K."/>
            <person name="Markowitz V."/>
            <person name="Szeto E."/>
            <person name="Ivanova N."/>
            <person name="Mikhailova N."/>
            <person name="Ovchinnikova G."/>
            <person name="Pagani I."/>
            <person name="Pati A."/>
            <person name="Goodwin L."/>
            <person name="Nordberg H.P."/>
            <person name="Cantor M.N."/>
            <person name="Hua S.X."/>
            <person name="Woyke T."/>
            <person name="Eisen J."/>
            <person name="Klenk H.-P."/>
            <person name="Klenk H.-P."/>
        </authorList>
    </citation>
    <scope>NUCLEOTIDE SEQUENCE [LARGE SCALE GENOMIC DNA]</scope>
    <source>
        <strain evidence="9 10">SP4</strain>
    </source>
</reference>
<keyword evidence="10" id="KW-1185">Reference proteome</keyword>
<dbReference type="HOGENOM" id="CLU_039453_1_1_2"/>
<comment type="subunit">
    <text evidence="4">Homodimer.</text>
</comment>
<dbReference type="Gene3D" id="1.10.3210.10">
    <property type="entry name" value="Hypothetical protein af1432"/>
    <property type="match status" value="1"/>
</dbReference>
<gene>
    <name evidence="9" type="ORF">Natoc_0605</name>
</gene>
<dbReference type="PANTHER" id="PTHR11845:SF13">
    <property type="entry name" value="5'-DEOXYNUCLEOTIDASE HDDC2"/>
    <property type="match status" value="1"/>
</dbReference>
<proteinExistence type="predicted"/>
<comment type="cofactor">
    <cofactor evidence="3">
        <name>Co(2+)</name>
        <dbReference type="ChEBI" id="CHEBI:48828"/>
    </cofactor>
</comment>
<evidence type="ECO:0000313" key="9">
    <source>
        <dbReference type="EMBL" id="AGB36465.1"/>
    </source>
</evidence>
<evidence type="ECO:0000256" key="6">
    <source>
        <dbReference type="ARBA" id="ARBA00022723"/>
    </source>
</evidence>
<evidence type="ECO:0000256" key="5">
    <source>
        <dbReference type="ARBA" id="ARBA00012964"/>
    </source>
</evidence>
<dbReference type="GO" id="GO:0005737">
    <property type="term" value="C:cytoplasm"/>
    <property type="evidence" value="ECO:0007669"/>
    <property type="project" value="TreeGrafter"/>
</dbReference>
<dbReference type="Pfam" id="PF13023">
    <property type="entry name" value="HD_3"/>
    <property type="match status" value="1"/>
</dbReference>
<dbReference type="SUPFAM" id="SSF109604">
    <property type="entry name" value="HD-domain/PDEase-like"/>
    <property type="match status" value="1"/>
</dbReference>
<dbReference type="SMART" id="SM00471">
    <property type="entry name" value="HDc"/>
    <property type="match status" value="1"/>
</dbReference>
<dbReference type="PANTHER" id="PTHR11845">
    <property type="entry name" value="5'-DEOXYNUCLEOTIDASE HDDC2"/>
    <property type="match status" value="1"/>
</dbReference>
<dbReference type="RefSeq" id="WP_015319919.1">
    <property type="nucleotide sequence ID" value="NC_019974.1"/>
</dbReference>
<dbReference type="EC" id="3.1.3.89" evidence="5"/>
<evidence type="ECO:0000256" key="2">
    <source>
        <dbReference type="ARBA" id="ARBA00001936"/>
    </source>
</evidence>
<comment type="catalytic activity">
    <reaction evidence="1">
        <text>a 2'-deoxyribonucleoside 5'-phosphate + H2O = a 2'-deoxyribonucleoside + phosphate</text>
        <dbReference type="Rhea" id="RHEA:36167"/>
        <dbReference type="ChEBI" id="CHEBI:15377"/>
        <dbReference type="ChEBI" id="CHEBI:18274"/>
        <dbReference type="ChEBI" id="CHEBI:43474"/>
        <dbReference type="ChEBI" id="CHEBI:65317"/>
        <dbReference type="EC" id="3.1.3.89"/>
    </reaction>
</comment>
<name>L0JVY8_9EURY</name>
<accession>L0JVY8</accession>
<comment type="cofactor">
    <cofactor evidence="2">
        <name>Mn(2+)</name>
        <dbReference type="ChEBI" id="CHEBI:29035"/>
    </cofactor>
</comment>
<dbReference type="AlphaFoldDB" id="L0JVY8"/>
<dbReference type="InterPro" id="IPR039356">
    <property type="entry name" value="YfbR/HDDC2"/>
</dbReference>